<dbReference type="RefSeq" id="WP_071898980.1">
    <property type="nucleotide sequence ID" value="NZ_MPIN01000003.1"/>
</dbReference>
<feature type="signal peptide" evidence="1">
    <location>
        <begin position="1"/>
        <end position="26"/>
    </location>
</feature>
<reference evidence="2 3" key="2">
    <citation type="submission" date="2016-12" db="EMBL/GenBank/DDBJ databases">
        <title>Draft Genome Sequence of Cystobacter ferrugineus Strain Cbfe23.</title>
        <authorList>
            <person name="Akbar S."/>
            <person name="Dowd S.E."/>
            <person name="Stevens D.C."/>
        </authorList>
    </citation>
    <scope>NUCLEOTIDE SEQUENCE [LARGE SCALE GENOMIC DNA]</scope>
    <source>
        <strain evidence="2 3">Cbfe23</strain>
    </source>
</reference>
<evidence type="ECO:0000256" key="1">
    <source>
        <dbReference type="SAM" id="SignalP"/>
    </source>
</evidence>
<protein>
    <submittedName>
        <fullName evidence="2">Ribosomal protein S3</fullName>
    </submittedName>
</protein>
<name>A0A1L9BDQ4_9BACT</name>
<sequence length="143" mass="15614">MSLASGVSRLSPALVLALGLSLSACGGVPETACLVGSELFRTELFFGMNRENDVPVTDAEFDDFVDTVVTPRFRDGLTVYDADGQYLMNNGNLIHENSKILVLLHDGSAARSADINAIREEYKQRFHQESVLRIDSPSCVAFD</sequence>
<keyword evidence="1" id="KW-0732">Signal</keyword>
<proteinExistence type="predicted"/>
<evidence type="ECO:0000313" key="3">
    <source>
        <dbReference type="Proteomes" id="UP000182229"/>
    </source>
</evidence>
<feature type="chain" id="PRO_5012882973" evidence="1">
    <location>
        <begin position="27"/>
        <end position="143"/>
    </location>
</feature>
<accession>A0A1L9BDQ4</accession>
<dbReference type="Pfam" id="PF12098">
    <property type="entry name" value="DUF3574"/>
    <property type="match status" value="1"/>
</dbReference>
<keyword evidence="2" id="KW-0687">Ribonucleoprotein</keyword>
<dbReference type="AlphaFoldDB" id="A0A1L9BDQ4"/>
<dbReference type="GO" id="GO:0005840">
    <property type="term" value="C:ribosome"/>
    <property type="evidence" value="ECO:0007669"/>
    <property type="project" value="UniProtKB-KW"/>
</dbReference>
<dbReference type="InterPro" id="IPR021957">
    <property type="entry name" value="DUF3574"/>
</dbReference>
<organism evidence="2 3">
    <name type="scientific">Cystobacter ferrugineus</name>
    <dbReference type="NCBI Taxonomy" id="83449"/>
    <lineage>
        <taxon>Bacteria</taxon>
        <taxon>Pseudomonadati</taxon>
        <taxon>Myxococcota</taxon>
        <taxon>Myxococcia</taxon>
        <taxon>Myxococcales</taxon>
        <taxon>Cystobacterineae</taxon>
        <taxon>Archangiaceae</taxon>
        <taxon>Cystobacter</taxon>
    </lineage>
</organism>
<dbReference type="Proteomes" id="UP000182229">
    <property type="component" value="Unassembled WGS sequence"/>
</dbReference>
<keyword evidence="2" id="KW-0689">Ribosomal protein</keyword>
<dbReference type="EMBL" id="MPIN01000003">
    <property type="protein sequence ID" value="OJH40348.1"/>
    <property type="molecule type" value="Genomic_DNA"/>
</dbReference>
<keyword evidence="3" id="KW-1185">Reference proteome</keyword>
<reference evidence="3" key="1">
    <citation type="submission" date="2016-11" db="EMBL/GenBank/DDBJ databases">
        <authorList>
            <person name="Shukria A."/>
            <person name="Stevens D.C."/>
        </authorList>
    </citation>
    <scope>NUCLEOTIDE SEQUENCE [LARGE SCALE GENOMIC DNA]</scope>
    <source>
        <strain evidence="3">Cbfe23</strain>
    </source>
</reference>
<dbReference type="STRING" id="83449.BON30_15060"/>
<gene>
    <name evidence="2" type="ORF">BON30_15060</name>
</gene>
<comment type="caution">
    <text evidence="2">The sequence shown here is derived from an EMBL/GenBank/DDBJ whole genome shotgun (WGS) entry which is preliminary data.</text>
</comment>
<evidence type="ECO:0000313" key="2">
    <source>
        <dbReference type="EMBL" id="OJH40348.1"/>
    </source>
</evidence>
<dbReference type="OrthoDB" id="794286at2"/>